<dbReference type="CDD" id="cd00093">
    <property type="entry name" value="HTH_XRE"/>
    <property type="match status" value="1"/>
</dbReference>
<dbReference type="PROSITE" id="PS50943">
    <property type="entry name" value="HTH_CROC1"/>
    <property type="match status" value="1"/>
</dbReference>
<protein>
    <submittedName>
        <fullName evidence="2">Helix-turn-helix transcriptional regulator</fullName>
    </submittedName>
</protein>
<reference evidence="2" key="1">
    <citation type="submission" date="2019-09" db="EMBL/GenBank/DDBJ databases">
        <authorList>
            <consortium name="GenomeTrakr: Next Generation Sequencing Network for Food Pathogen Tracability"/>
        </authorList>
    </citation>
    <scope>NUCLEOTIDE SEQUENCE</scope>
    <source>
        <strain evidence="2">FDA00014666</strain>
    </source>
</reference>
<dbReference type="SMART" id="SM00530">
    <property type="entry name" value="HTH_XRE"/>
    <property type="match status" value="1"/>
</dbReference>
<accession>A0A6C7T920</accession>
<name>A0A6C7T920_LISMN</name>
<feature type="domain" description="HTH cro/C1-type" evidence="1">
    <location>
        <begin position="9"/>
        <end position="64"/>
    </location>
</feature>
<sequence length="65" mass="7287">MVNKFGSELKNIRKTLGISQRELSNDGKIVSKSSLQRIENDKQTPSVDIASLLLQRLDISSPEME</sequence>
<dbReference type="Gene3D" id="1.25.40.10">
    <property type="entry name" value="Tetratricopeptide repeat domain"/>
    <property type="match status" value="1"/>
</dbReference>
<organism evidence="2">
    <name type="scientific">Listeria monocytogenes</name>
    <dbReference type="NCBI Taxonomy" id="1639"/>
    <lineage>
        <taxon>Bacteria</taxon>
        <taxon>Bacillati</taxon>
        <taxon>Bacillota</taxon>
        <taxon>Bacilli</taxon>
        <taxon>Bacillales</taxon>
        <taxon>Listeriaceae</taxon>
        <taxon>Listeria</taxon>
    </lineage>
</organism>
<evidence type="ECO:0000313" key="2">
    <source>
        <dbReference type="EMBL" id="ECR2347383.1"/>
    </source>
</evidence>
<dbReference type="InterPro" id="IPR010982">
    <property type="entry name" value="Lambda_DNA-bd_dom_sf"/>
</dbReference>
<dbReference type="EMBL" id="AAKFCP010000049">
    <property type="protein sequence ID" value="ECR2347383.1"/>
    <property type="molecule type" value="Genomic_DNA"/>
</dbReference>
<dbReference type="AlphaFoldDB" id="A0A6C7T920"/>
<comment type="caution">
    <text evidence="2">The sequence shown here is derived from an EMBL/GenBank/DDBJ whole genome shotgun (WGS) entry which is preliminary data.</text>
</comment>
<dbReference type="InterPro" id="IPR001387">
    <property type="entry name" value="Cro/C1-type_HTH"/>
</dbReference>
<dbReference type="Pfam" id="PF01381">
    <property type="entry name" value="HTH_3"/>
    <property type="match status" value="1"/>
</dbReference>
<dbReference type="InterPro" id="IPR011990">
    <property type="entry name" value="TPR-like_helical_dom_sf"/>
</dbReference>
<proteinExistence type="predicted"/>
<dbReference type="GO" id="GO:0003677">
    <property type="term" value="F:DNA binding"/>
    <property type="evidence" value="ECO:0007669"/>
    <property type="project" value="InterPro"/>
</dbReference>
<evidence type="ECO:0000259" key="1">
    <source>
        <dbReference type="PROSITE" id="PS50943"/>
    </source>
</evidence>
<dbReference type="SUPFAM" id="SSF47413">
    <property type="entry name" value="lambda repressor-like DNA-binding domains"/>
    <property type="match status" value="1"/>
</dbReference>
<gene>
    <name evidence="2" type="ORF">F1F65_15750</name>
</gene>
<feature type="non-terminal residue" evidence="2">
    <location>
        <position position="65"/>
    </location>
</feature>